<protein>
    <submittedName>
        <fullName evidence="1">Uncharacterized protein</fullName>
    </submittedName>
</protein>
<name>A0A242N4G5_CABSO</name>
<proteinExistence type="predicted"/>
<dbReference type="EMBL" id="NBTZ01000026">
    <property type="protein sequence ID" value="OTP78294.1"/>
    <property type="molecule type" value="Genomic_DNA"/>
</dbReference>
<comment type="caution">
    <text evidence="1">The sequence shown here is derived from an EMBL/GenBank/DDBJ whole genome shotgun (WGS) entry which is preliminary data.</text>
</comment>
<accession>A0A242N4G5</accession>
<evidence type="ECO:0000313" key="2">
    <source>
        <dbReference type="Proteomes" id="UP000195221"/>
    </source>
</evidence>
<dbReference type="AlphaFoldDB" id="A0A242N4G5"/>
<reference evidence="1 2" key="1">
    <citation type="submission" date="2017-03" db="EMBL/GenBank/DDBJ databases">
        <title>Genome analysis of strain PAMC 26577.</title>
        <authorList>
            <person name="Oh H.-M."/>
            <person name="Yang J.-A."/>
        </authorList>
    </citation>
    <scope>NUCLEOTIDE SEQUENCE [LARGE SCALE GENOMIC DNA]</scope>
    <source>
        <strain evidence="1 2">PAMC 26577</strain>
    </source>
</reference>
<sequence>MPTICEAIRGKGYRKNGDQNESWLHEKYLQTMRTEAVFD</sequence>
<dbReference type="Proteomes" id="UP000195221">
    <property type="component" value="Unassembled WGS sequence"/>
</dbReference>
<evidence type="ECO:0000313" key="1">
    <source>
        <dbReference type="EMBL" id="OTP78294.1"/>
    </source>
</evidence>
<organism evidence="1 2">
    <name type="scientific">Caballeronia sordidicola</name>
    <name type="common">Burkholderia sordidicola</name>
    <dbReference type="NCBI Taxonomy" id="196367"/>
    <lineage>
        <taxon>Bacteria</taxon>
        <taxon>Pseudomonadati</taxon>
        <taxon>Pseudomonadota</taxon>
        <taxon>Betaproteobacteria</taxon>
        <taxon>Burkholderiales</taxon>
        <taxon>Burkholderiaceae</taxon>
        <taxon>Caballeronia</taxon>
    </lineage>
</organism>
<gene>
    <name evidence="1" type="ORF">PAMC26577_06545</name>
</gene>